<keyword evidence="13" id="KW-1185">Reference proteome</keyword>
<evidence type="ECO:0000256" key="4">
    <source>
        <dbReference type="ARBA" id="ARBA00022692"/>
    </source>
</evidence>
<dbReference type="EMBL" id="CP046161">
    <property type="protein sequence ID" value="QKO30612.1"/>
    <property type="molecule type" value="Genomic_DNA"/>
</dbReference>
<keyword evidence="4 8" id="KW-0812">Transmembrane</keyword>
<gene>
    <name evidence="10" type="ORF">GJQ69_07705</name>
    <name evidence="11" type="ORF">GKP14_06100</name>
</gene>
<keyword evidence="2" id="KW-1003">Cell membrane</keyword>
<evidence type="ECO:0000256" key="6">
    <source>
        <dbReference type="ARBA" id="ARBA00023136"/>
    </source>
</evidence>
<organism evidence="10 12">
    <name type="scientific">Caproicibacterium lactatifermentans</name>
    <dbReference type="NCBI Taxonomy" id="2666138"/>
    <lineage>
        <taxon>Bacteria</taxon>
        <taxon>Bacillati</taxon>
        <taxon>Bacillota</taxon>
        <taxon>Clostridia</taxon>
        <taxon>Eubacteriales</taxon>
        <taxon>Oscillospiraceae</taxon>
        <taxon>Caproicibacterium</taxon>
    </lineage>
</organism>
<keyword evidence="6 8" id="KW-0472">Membrane</keyword>
<evidence type="ECO:0000313" key="13">
    <source>
        <dbReference type="Proteomes" id="UP000509623"/>
    </source>
</evidence>
<feature type="transmembrane region" description="Helical" evidence="8">
    <location>
        <begin position="28"/>
        <end position="47"/>
    </location>
</feature>
<keyword evidence="5 8" id="KW-1133">Transmembrane helix</keyword>
<dbReference type="KEGG" id="clf:GJQ69_07705"/>
<name>A0A859DRT0_9FIRM</name>
<dbReference type="GO" id="GO:0015744">
    <property type="term" value="P:succinate transport"/>
    <property type="evidence" value="ECO:0007669"/>
    <property type="project" value="TreeGrafter"/>
</dbReference>
<dbReference type="Proteomes" id="UP000509623">
    <property type="component" value="Chromosome"/>
</dbReference>
<feature type="transmembrane region" description="Helical" evidence="8">
    <location>
        <begin position="77"/>
        <end position="95"/>
    </location>
</feature>
<dbReference type="AlphaFoldDB" id="A0A859DRT0"/>
<feature type="transmembrane region" description="Helical" evidence="8">
    <location>
        <begin position="115"/>
        <end position="138"/>
    </location>
</feature>
<protein>
    <recommendedName>
        <fullName evidence="9">Threonine/Serine exporter ThrE domain-containing protein</fullName>
    </recommendedName>
</protein>
<reference evidence="11" key="2">
    <citation type="journal article" date="2021" name="Appl. Environ. Microbiol.">
        <title>Adaptability of a Caproate-Producing Bacterium Contributes to Its Dominance in an Anaerobic Fermentation System.</title>
        <authorList>
            <person name="Wang H."/>
            <person name="Gu Y."/>
            <person name="Zhou W."/>
            <person name="Zhao D."/>
            <person name="Qiao Z."/>
            <person name="Zheng J."/>
            <person name="Gao J."/>
            <person name="Chen X."/>
            <person name="Ren C."/>
            <person name="Xu Y."/>
        </authorList>
    </citation>
    <scope>NUCLEOTIDE SEQUENCE</scope>
    <source>
        <strain evidence="11">JNU-WLY1368</strain>
    </source>
</reference>
<dbReference type="RefSeq" id="WP_086035300.1">
    <property type="nucleotide sequence ID" value="NZ_CP046051.1"/>
</dbReference>
<accession>A0A859DRT0</accession>
<comment type="similarity">
    <text evidence="7">Belongs to the ThrE exporter (TC 2.A.79) family.</text>
</comment>
<feature type="domain" description="Threonine/Serine exporter ThrE" evidence="9">
    <location>
        <begin position="9"/>
        <end position="132"/>
    </location>
</feature>
<evidence type="ECO:0000313" key="10">
    <source>
        <dbReference type="EMBL" id="QKN24374.1"/>
    </source>
</evidence>
<evidence type="ECO:0000256" key="7">
    <source>
        <dbReference type="ARBA" id="ARBA00034125"/>
    </source>
</evidence>
<dbReference type="EMBL" id="CP046051">
    <property type="protein sequence ID" value="QKN24374.1"/>
    <property type="molecule type" value="Genomic_DNA"/>
</dbReference>
<comment type="subcellular location">
    <subcellularLocation>
        <location evidence="1">Cell membrane</location>
        <topology evidence="1">Multi-pass membrane protein</topology>
    </subcellularLocation>
</comment>
<dbReference type="PANTHER" id="PTHR34390:SF1">
    <property type="entry name" value="SUCCINATE TRANSPORTER SUBUNIT YJJB-RELATED"/>
    <property type="match status" value="1"/>
</dbReference>
<dbReference type="GO" id="GO:0005886">
    <property type="term" value="C:plasma membrane"/>
    <property type="evidence" value="ECO:0007669"/>
    <property type="project" value="UniProtKB-SubCell"/>
</dbReference>
<dbReference type="InterPro" id="IPR024528">
    <property type="entry name" value="ThrE_2"/>
</dbReference>
<keyword evidence="3" id="KW-0997">Cell inner membrane</keyword>
<reference evidence="11" key="3">
    <citation type="journal article" date="2022" name="Int. J. Syst. Evol. Microbiol.">
        <title>Caproicibacterium lactatifermentans sp. nov., isolated from pit clay used for the production of Chinese strong aroma-type liquor.</title>
        <authorList>
            <person name="Wang H."/>
            <person name="Gu Y."/>
            <person name="Zhao D."/>
            <person name="Qiao Z."/>
            <person name="Zheng J."/>
            <person name="Gao J."/>
            <person name="Ren C."/>
            <person name="Xu Y."/>
        </authorList>
    </citation>
    <scope>NUCLEOTIDE SEQUENCE</scope>
    <source>
        <strain evidence="11">JNU-WLY1368</strain>
    </source>
</reference>
<evidence type="ECO:0000256" key="1">
    <source>
        <dbReference type="ARBA" id="ARBA00004651"/>
    </source>
</evidence>
<proteinExistence type="inferred from homology"/>
<dbReference type="InterPro" id="IPR050539">
    <property type="entry name" value="ThrE_Dicarb/AminoAcid_Exp"/>
</dbReference>
<evidence type="ECO:0000313" key="11">
    <source>
        <dbReference type="EMBL" id="QKO30612.1"/>
    </source>
</evidence>
<sequence length="158" mass="17366">MQFLLPCCYGFVACVAYCMCVHLKGWRMVWASLGGAIGWCIYLLFGFSHNDLFQYLMASIAVSAYSEVMARLNKTPVTGFLLVSMLPMVPGGGIYNTMQYAVSGDNSRFLSTGLHTFGIAGAIALGVLLVSSTVRLFTTVKHQKEEERLRRQSDASSK</sequence>
<dbReference type="PANTHER" id="PTHR34390">
    <property type="entry name" value="UPF0442 PROTEIN YJJB-RELATED"/>
    <property type="match status" value="1"/>
</dbReference>
<evidence type="ECO:0000259" key="9">
    <source>
        <dbReference type="Pfam" id="PF12821"/>
    </source>
</evidence>
<dbReference type="Pfam" id="PF12821">
    <property type="entry name" value="ThrE_2"/>
    <property type="match status" value="1"/>
</dbReference>
<evidence type="ECO:0000256" key="3">
    <source>
        <dbReference type="ARBA" id="ARBA00022519"/>
    </source>
</evidence>
<evidence type="ECO:0000256" key="5">
    <source>
        <dbReference type="ARBA" id="ARBA00022989"/>
    </source>
</evidence>
<evidence type="ECO:0000256" key="8">
    <source>
        <dbReference type="SAM" id="Phobius"/>
    </source>
</evidence>
<evidence type="ECO:0000256" key="2">
    <source>
        <dbReference type="ARBA" id="ARBA00022475"/>
    </source>
</evidence>
<evidence type="ECO:0000313" key="12">
    <source>
        <dbReference type="Proteomes" id="UP000501316"/>
    </source>
</evidence>
<reference evidence="12 13" key="1">
    <citation type="submission" date="2019-11" db="EMBL/GenBank/DDBJ databases">
        <authorList>
            <person name="Ren C."/>
            <person name="Wang H."/>
            <person name="Xu Y."/>
        </authorList>
    </citation>
    <scope>NUCLEOTIDE SEQUENCE [LARGE SCALE GENOMIC DNA]</scope>
    <source>
        <strain evidence="13">JNU-WLY1368</strain>
        <strain evidence="10 12">LBM 19010</strain>
    </source>
</reference>
<dbReference type="Proteomes" id="UP000501316">
    <property type="component" value="Chromosome"/>
</dbReference>